<dbReference type="GO" id="GO:0006631">
    <property type="term" value="P:fatty acid metabolic process"/>
    <property type="evidence" value="ECO:0007669"/>
    <property type="project" value="UniProtKB-KW"/>
</dbReference>
<evidence type="ECO:0000259" key="6">
    <source>
        <dbReference type="Pfam" id="PF13193"/>
    </source>
</evidence>
<evidence type="ECO:0000259" key="5">
    <source>
        <dbReference type="Pfam" id="PF00501"/>
    </source>
</evidence>
<organism evidence="7">
    <name type="scientific">uncultured Thermomicrobiales bacterium</name>
    <dbReference type="NCBI Taxonomy" id="1645740"/>
    <lineage>
        <taxon>Bacteria</taxon>
        <taxon>Pseudomonadati</taxon>
        <taxon>Thermomicrobiota</taxon>
        <taxon>Thermomicrobia</taxon>
        <taxon>Thermomicrobiales</taxon>
        <taxon>environmental samples</taxon>
    </lineage>
</organism>
<dbReference type="PANTHER" id="PTHR43859:SF4">
    <property type="entry name" value="BUTANOATE--COA LIGASE AAE1-RELATED"/>
    <property type="match status" value="1"/>
</dbReference>
<dbReference type="InterPro" id="IPR000873">
    <property type="entry name" value="AMP-dep_synth/lig_dom"/>
</dbReference>
<dbReference type="InterPro" id="IPR025110">
    <property type="entry name" value="AMP-bd_C"/>
</dbReference>
<proteinExistence type="inferred from homology"/>
<gene>
    <name evidence="7" type="ORF">AVDCRST_MAG18-3850</name>
</gene>
<evidence type="ECO:0000256" key="2">
    <source>
        <dbReference type="ARBA" id="ARBA00022598"/>
    </source>
</evidence>
<dbReference type="AlphaFoldDB" id="A0A6J4VQU0"/>
<dbReference type="GO" id="GO:0016874">
    <property type="term" value="F:ligase activity"/>
    <property type="evidence" value="ECO:0007669"/>
    <property type="project" value="UniProtKB-KW"/>
</dbReference>
<evidence type="ECO:0000256" key="1">
    <source>
        <dbReference type="ARBA" id="ARBA00006432"/>
    </source>
</evidence>
<feature type="domain" description="AMP-binding enzyme C-terminal" evidence="6">
    <location>
        <begin position="436"/>
        <end position="512"/>
    </location>
</feature>
<dbReference type="Gene3D" id="3.40.50.12780">
    <property type="entry name" value="N-terminal domain of ligase-like"/>
    <property type="match status" value="1"/>
</dbReference>
<dbReference type="Pfam" id="PF13193">
    <property type="entry name" value="AMP-binding_C"/>
    <property type="match status" value="1"/>
</dbReference>
<keyword evidence="4" id="KW-0443">Lipid metabolism</keyword>
<dbReference type="InterPro" id="IPR042099">
    <property type="entry name" value="ANL_N_sf"/>
</dbReference>
<keyword evidence="2" id="KW-0436">Ligase</keyword>
<dbReference type="NCBIfam" id="NF004837">
    <property type="entry name" value="PRK06187.1"/>
    <property type="match status" value="1"/>
</dbReference>
<sequence length="528" mass="57618">METPLTPLDFARRARRLYADREAVVDGALRLTYGEFFARCDRWSKALQGLGVAQGDRVAYIAPNTHAQLEGFYAVPQIGAILVPINYRLTADDFAYIIGHSGAMVVCVHDDYLALVESIRERVPGVRHFVALEGALEGASAGWIDYEATLAAAGTDFAPATIGEGDLITINYTSGTTARPKGVMTTHRNAYMNSVGTMIHVHLTPADRYLWTLPMFHVNGWTFVWTITAVGGTHICLRKIDPVPVYRLIAEERVSILCAAPTVLIGLANGPTEARRAVPRGVRVLTAGAPTAAATIERVEGELGWEITHVYGLTETAPLILVCEPRLEHAEQPGGERARLKARQGVELITSGELRVVDEGDNEVPRDGQTVGEIVVRGNVVMAGYYDDPDATATAFRGGWFHTGDAAVVHPDGYAEIRDRLKDVIISGGENISSVEVEGVLLRHPAVQEAAVVGLPDDRWGESPHAFIIRQPGVAEVTEEELRRFTRDNLAHFKVPQRFHFVEELPKTATGKIQKFVLRGGQSGIARQ</sequence>
<keyword evidence="3" id="KW-0276">Fatty acid metabolism</keyword>
<dbReference type="InterPro" id="IPR045851">
    <property type="entry name" value="AMP-bd_C_sf"/>
</dbReference>
<dbReference type="EMBL" id="CADCWN010000308">
    <property type="protein sequence ID" value="CAA9586020.1"/>
    <property type="molecule type" value="Genomic_DNA"/>
</dbReference>
<protein>
    <submittedName>
        <fullName evidence="7">Acyl-CoA synthase</fullName>
    </submittedName>
</protein>
<feature type="domain" description="AMP-dependent synthetase/ligase" evidence="5">
    <location>
        <begin position="12"/>
        <end position="386"/>
    </location>
</feature>
<comment type="similarity">
    <text evidence="1">Belongs to the ATP-dependent AMP-binding enzyme family.</text>
</comment>
<dbReference type="PANTHER" id="PTHR43859">
    <property type="entry name" value="ACYL-ACTIVATING ENZYME"/>
    <property type="match status" value="1"/>
</dbReference>
<reference evidence="7" key="1">
    <citation type="submission" date="2020-02" db="EMBL/GenBank/DDBJ databases">
        <authorList>
            <person name="Meier V. D."/>
        </authorList>
    </citation>
    <scope>NUCLEOTIDE SEQUENCE</scope>
    <source>
        <strain evidence="7">AVDCRST_MAG18</strain>
    </source>
</reference>
<dbReference type="FunFam" id="3.30.300.30:FF:000008">
    <property type="entry name" value="2,3-dihydroxybenzoate-AMP ligase"/>
    <property type="match status" value="1"/>
</dbReference>
<evidence type="ECO:0000313" key="7">
    <source>
        <dbReference type="EMBL" id="CAA9586020.1"/>
    </source>
</evidence>
<dbReference type="SUPFAM" id="SSF56801">
    <property type="entry name" value="Acetyl-CoA synthetase-like"/>
    <property type="match status" value="1"/>
</dbReference>
<dbReference type="Gene3D" id="3.30.300.30">
    <property type="match status" value="1"/>
</dbReference>
<evidence type="ECO:0000256" key="4">
    <source>
        <dbReference type="ARBA" id="ARBA00023098"/>
    </source>
</evidence>
<evidence type="ECO:0000256" key="3">
    <source>
        <dbReference type="ARBA" id="ARBA00022832"/>
    </source>
</evidence>
<dbReference type="Pfam" id="PF00501">
    <property type="entry name" value="AMP-binding"/>
    <property type="match status" value="1"/>
</dbReference>
<name>A0A6J4VQU0_9BACT</name>
<accession>A0A6J4VQU0</accession>